<evidence type="ECO:0000259" key="9">
    <source>
        <dbReference type="Pfam" id="PF20791"/>
    </source>
</evidence>
<keyword evidence="3" id="KW-0378">Hydrolase</keyword>
<keyword evidence="6" id="KW-0443">Lipid metabolism</keyword>
<dbReference type="GO" id="GO:0016297">
    <property type="term" value="F:fatty acyl-[ACP] hydrolase activity"/>
    <property type="evidence" value="ECO:0007669"/>
    <property type="project" value="InterPro"/>
</dbReference>
<evidence type="ECO:0000256" key="5">
    <source>
        <dbReference type="ARBA" id="ARBA00022946"/>
    </source>
</evidence>
<evidence type="ECO:0000313" key="11">
    <source>
        <dbReference type="Proteomes" id="UP000198604"/>
    </source>
</evidence>
<dbReference type="Gene3D" id="3.10.129.10">
    <property type="entry name" value="Hotdog Thioesterase"/>
    <property type="match status" value="1"/>
</dbReference>
<keyword evidence="4" id="KW-0276">Fatty acid metabolism</keyword>
<sequence length="245" mass="28879">MGLQYEEQFTIPFALTDVKQEIIISQFLSYCLGLSGRQSESLGRGDLDVFEHYGLVWVVTDYELNIFRLPTYNETVRIVTEAVSYNKFFCYRMFYVYDQVGNLLMDILSYFVLIDFKDRKVVPVPDDLIAPYQSEKVKKIQRAPRYHVLENPDSKDYRIRYFDIDMNGHVNNSKYLEWMYDALDYEFLLNHRPNHIQLKYVKEVSPGGMISSKVELHDGNSQHEIWSDGSVHAQAIIKWEKRDGQ</sequence>
<reference evidence="11" key="1">
    <citation type="submission" date="2015-03" db="EMBL/GenBank/DDBJ databases">
        <authorList>
            <person name="Urmite Genomes"/>
        </authorList>
    </citation>
    <scope>NUCLEOTIDE SEQUENCE [LARGE SCALE GENOMIC DNA]</scope>
    <source>
        <strain evidence="11">FF10</strain>
    </source>
</reference>
<evidence type="ECO:0000256" key="4">
    <source>
        <dbReference type="ARBA" id="ARBA00022832"/>
    </source>
</evidence>
<evidence type="ECO:0000256" key="7">
    <source>
        <dbReference type="ARBA" id="ARBA00023160"/>
    </source>
</evidence>
<protein>
    <submittedName>
        <fullName evidence="10">Acyl-ACP thioesterase</fullName>
    </submittedName>
</protein>
<feature type="domain" description="Acyl-ACP thioesterase N-terminal hotdog" evidence="8">
    <location>
        <begin position="3"/>
        <end position="132"/>
    </location>
</feature>
<comment type="similarity">
    <text evidence="1">Belongs to the acyl-ACP thioesterase family.</text>
</comment>
<accession>A0A0E4H535</accession>
<dbReference type="InterPro" id="IPR002864">
    <property type="entry name" value="Acyl-ACP_thioesterase_NHD"/>
</dbReference>
<feature type="domain" description="Acyl-ACP thioesterase-like C-terminal" evidence="9">
    <location>
        <begin position="149"/>
        <end position="241"/>
    </location>
</feature>
<dbReference type="GO" id="GO:0000036">
    <property type="term" value="F:acyl carrier activity"/>
    <property type="evidence" value="ECO:0007669"/>
    <property type="project" value="TreeGrafter"/>
</dbReference>
<dbReference type="Proteomes" id="UP000198604">
    <property type="component" value="Unassembled WGS sequence"/>
</dbReference>
<dbReference type="SUPFAM" id="SSF54637">
    <property type="entry name" value="Thioesterase/thiol ester dehydrase-isomerase"/>
    <property type="match status" value="2"/>
</dbReference>
<evidence type="ECO:0000313" key="10">
    <source>
        <dbReference type="EMBL" id="CQR25509.1"/>
    </source>
</evidence>
<keyword evidence="7" id="KW-0275">Fatty acid biosynthesis</keyword>
<gene>
    <name evidence="10" type="ORF">BN1356_01856</name>
</gene>
<dbReference type="InterPro" id="IPR045023">
    <property type="entry name" value="FATA/B"/>
</dbReference>
<dbReference type="OrthoDB" id="9801517at2"/>
<dbReference type="AlphaFoldDB" id="A0A0E4H535"/>
<evidence type="ECO:0000256" key="1">
    <source>
        <dbReference type="ARBA" id="ARBA00006500"/>
    </source>
</evidence>
<dbReference type="InterPro" id="IPR029069">
    <property type="entry name" value="HotDog_dom_sf"/>
</dbReference>
<dbReference type="Pfam" id="PF01643">
    <property type="entry name" value="Acyl-ACP_TE"/>
    <property type="match status" value="1"/>
</dbReference>
<name>A0A0E4H535_9STRE</name>
<dbReference type="STRING" id="1608583.BN1356_01856"/>
<dbReference type="Pfam" id="PF20791">
    <property type="entry name" value="Acyl-ACP_TE_C"/>
    <property type="match status" value="1"/>
</dbReference>
<evidence type="ECO:0000256" key="2">
    <source>
        <dbReference type="ARBA" id="ARBA00022516"/>
    </source>
</evidence>
<dbReference type="InterPro" id="IPR049427">
    <property type="entry name" value="Acyl-ACP_TE_C"/>
</dbReference>
<evidence type="ECO:0000256" key="6">
    <source>
        <dbReference type="ARBA" id="ARBA00023098"/>
    </source>
</evidence>
<keyword evidence="11" id="KW-1185">Reference proteome</keyword>
<proteinExistence type="inferred from homology"/>
<keyword evidence="2" id="KW-0444">Lipid biosynthesis</keyword>
<dbReference type="CDD" id="cd00586">
    <property type="entry name" value="4HBT"/>
    <property type="match status" value="2"/>
</dbReference>
<dbReference type="EMBL" id="CTEN01000004">
    <property type="protein sequence ID" value="CQR25509.1"/>
    <property type="molecule type" value="Genomic_DNA"/>
</dbReference>
<evidence type="ECO:0000259" key="8">
    <source>
        <dbReference type="Pfam" id="PF01643"/>
    </source>
</evidence>
<evidence type="ECO:0000256" key="3">
    <source>
        <dbReference type="ARBA" id="ARBA00022801"/>
    </source>
</evidence>
<dbReference type="PANTHER" id="PTHR31727">
    <property type="entry name" value="OLEOYL-ACYL CARRIER PROTEIN THIOESTERASE 1, CHLOROPLASTIC"/>
    <property type="match status" value="1"/>
</dbReference>
<keyword evidence="5" id="KW-0809">Transit peptide</keyword>
<dbReference type="PANTHER" id="PTHR31727:SF6">
    <property type="entry name" value="OLEOYL-ACYL CARRIER PROTEIN THIOESTERASE 1, CHLOROPLASTIC"/>
    <property type="match status" value="1"/>
</dbReference>
<dbReference type="RefSeq" id="WP_093651057.1">
    <property type="nucleotide sequence ID" value="NZ_CTEN01000004.1"/>
</dbReference>
<organism evidence="10 11">
    <name type="scientific">Streptococcus varani</name>
    <dbReference type="NCBI Taxonomy" id="1608583"/>
    <lineage>
        <taxon>Bacteria</taxon>
        <taxon>Bacillati</taxon>
        <taxon>Bacillota</taxon>
        <taxon>Bacilli</taxon>
        <taxon>Lactobacillales</taxon>
        <taxon>Streptococcaceae</taxon>
        <taxon>Streptococcus</taxon>
    </lineage>
</organism>